<dbReference type="EMBL" id="LHPF02000009">
    <property type="protein sequence ID" value="PSC72905.1"/>
    <property type="molecule type" value="Genomic_DNA"/>
</dbReference>
<proteinExistence type="predicted"/>
<feature type="compositionally biased region" description="Gly residues" evidence="1">
    <location>
        <begin position="496"/>
        <end position="506"/>
    </location>
</feature>
<dbReference type="PANTHER" id="PTHR13146">
    <property type="match status" value="1"/>
</dbReference>
<gene>
    <name evidence="3" type="ORF">C2E20_4078</name>
</gene>
<dbReference type="InterPro" id="IPR037185">
    <property type="entry name" value="EmrE-like"/>
</dbReference>
<protein>
    <submittedName>
        <fullName evidence="3">Solute carrier family 35 member F6</fullName>
    </submittedName>
</protein>
<feature type="region of interest" description="Disordered" evidence="1">
    <location>
        <begin position="338"/>
        <end position="357"/>
    </location>
</feature>
<organism evidence="3 4">
    <name type="scientific">Micractinium conductrix</name>
    <dbReference type="NCBI Taxonomy" id="554055"/>
    <lineage>
        <taxon>Eukaryota</taxon>
        <taxon>Viridiplantae</taxon>
        <taxon>Chlorophyta</taxon>
        <taxon>core chlorophytes</taxon>
        <taxon>Trebouxiophyceae</taxon>
        <taxon>Chlorellales</taxon>
        <taxon>Chlorellaceae</taxon>
        <taxon>Chlorella clade</taxon>
        <taxon>Micractinium</taxon>
    </lineage>
</organism>
<feature type="compositionally biased region" description="Low complexity" evidence="1">
    <location>
        <begin position="371"/>
        <end position="382"/>
    </location>
</feature>
<dbReference type="PANTHER" id="PTHR13146:SF0">
    <property type="entry name" value="SOLUTE CARRIER FAMILY 35 MEMBER F6"/>
    <property type="match status" value="1"/>
</dbReference>
<feature type="region of interest" description="Disordered" evidence="1">
    <location>
        <begin position="368"/>
        <end position="410"/>
    </location>
</feature>
<dbReference type="GO" id="GO:0016020">
    <property type="term" value="C:membrane"/>
    <property type="evidence" value="ECO:0007669"/>
    <property type="project" value="TreeGrafter"/>
</dbReference>
<keyword evidence="2" id="KW-1133">Transmembrane helix</keyword>
<evidence type="ECO:0000313" key="3">
    <source>
        <dbReference type="EMBL" id="PSC72905.1"/>
    </source>
</evidence>
<feature type="transmembrane region" description="Helical" evidence="2">
    <location>
        <begin position="42"/>
        <end position="67"/>
    </location>
</feature>
<feature type="compositionally biased region" description="Acidic residues" evidence="1">
    <location>
        <begin position="464"/>
        <end position="475"/>
    </location>
</feature>
<feature type="transmembrane region" description="Helical" evidence="2">
    <location>
        <begin position="207"/>
        <end position="229"/>
    </location>
</feature>
<feature type="transmembrane region" description="Helical" evidence="2">
    <location>
        <begin position="176"/>
        <end position="195"/>
    </location>
</feature>
<dbReference type="OrthoDB" id="408493at2759"/>
<evidence type="ECO:0000256" key="1">
    <source>
        <dbReference type="SAM" id="MobiDB-lite"/>
    </source>
</evidence>
<dbReference type="SUPFAM" id="SSF103481">
    <property type="entry name" value="Multidrug resistance efflux transporter EmrE"/>
    <property type="match status" value="1"/>
</dbReference>
<evidence type="ECO:0000313" key="4">
    <source>
        <dbReference type="Proteomes" id="UP000239649"/>
    </source>
</evidence>
<keyword evidence="2" id="KW-0812">Transmembrane</keyword>
<dbReference type="AlphaFoldDB" id="A0A2P6VFN2"/>
<keyword evidence="2" id="KW-0472">Membrane</keyword>
<keyword evidence="4" id="KW-1185">Reference proteome</keyword>
<accession>A0A2P6VFN2</accession>
<comment type="caution">
    <text evidence="3">The sequence shown here is derived from an EMBL/GenBank/DDBJ whole genome shotgun (WGS) entry which is preliminary data.</text>
</comment>
<dbReference type="Proteomes" id="UP000239649">
    <property type="component" value="Unassembled WGS sequence"/>
</dbReference>
<feature type="transmembrane region" description="Helical" evidence="2">
    <location>
        <begin position="98"/>
        <end position="119"/>
    </location>
</feature>
<sequence length="506" mass="52834">MFAGEALCLVPFALRRWWKARSGPPANDEEAAARAHRLRRSFWVFSLPAMCDAAASTLLNLGLFYTYASVFQMLRGTLVIFAGLLTIGLLGRRLHAHHWLGMVLICAGAALVGASSLIYDQTNPQRQAAAAAGLLAPQGGTADGHSDGSGGAGGTLQVLLAALGLGGRSGNASNPLMGNILVVVAQLLAATQFIVEEKYLVKYRAPVLLAVGMEGFWGLALCCLALPALQYMRGPDGQALDSIGAAIAEVRGNFTLQWTTAVTVTSIAAFNFCGVSVTKKLSGAARATIDACRTLFIWLFALRVGWERFHGLQVVGFVVLLSGTSVYNEIMRSCLPAAEPRRRSRSHRSRATTDAEAGLSAPLLGEGDFGAGSAEEQQQQGKAGDGGPGVRFAPMPPSSRPIAAGRASDTHARYTMARSVTILPAALSPHSLASVPRDSFGVGSFTFSVPRSVSVGMGTTPPGEEAEEGSEASETDTERSTSAPPSCDPSLRGGSAWSGGGGTQQQ</sequence>
<evidence type="ECO:0000256" key="2">
    <source>
        <dbReference type="SAM" id="Phobius"/>
    </source>
</evidence>
<feature type="region of interest" description="Disordered" evidence="1">
    <location>
        <begin position="451"/>
        <end position="506"/>
    </location>
</feature>
<name>A0A2P6VFN2_9CHLO</name>
<feature type="transmembrane region" description="Helical" evidence="2">
    <location>
        <begin position="73"/>
        <end position="91"/>
    </location>
</feature>
<reference evidence="3 4" key="1">
    <citation type="journal article" date="2018" name="Plant J.">
        <title>Genome sequences of Chlorella sorokiniana UTEX 1602 and Micractinium conductrix SAG 241.80: implications to maltose excretion by a green alga.</title>
        <authorList>
            <person name="Arriola M.B."/>
            <person name="Velmurugan N."/>
            <person name="Zhang Y."/>
            <person name="Plunkett M.H."/>
            <person name="Hondzo H."/>
            <person name="Barney B.M."/>
        </authorList>
    </citation>
    <scope>NUCLEOTIDE SEQUENCE [LARGE SCALE GENOMIC DNA]</scope>
    <source>
        <strain evidence="3 4">SAG 241.80</strain>
    </source>
</reference>